<keyword evidence="1" id="KW-0472">Membrane</keyword>
<sequence length="107" mass="11577">MPELNLEAILPPSYELDQNSSVAADNSNSNSNNDTNLLLMNQPLSDAMLRHIIDTEMNTRYFDAATETILVLCYGLLITFGAVGNGLVIFVVGKSVEPMSSGLQPLC</sequence>
<dbReference type="AlphaFoldDB" id="A0AAV4AHW8"/>
<evidence type="ECO:0008006" key="4">
    <source>
        <dbReference type="Google" id="ProtNLM"/>
    </source>
</evidence>
<keyword evidence="1" id="KW-0812">Transmembrane</keyword>
<evidence type="ECO:0000256" key="1">
    <source>
        <dbReference type="SAM" id="Phobius"/>
    </source>
</evidence>
<reference evidence="2 3" key="1">
    <citation type="journal article" date="2021" name="Elife">
        <title>Chloroplast acquisition without the gene transfer in kleptoplastic sea slugs, Plakobranchus ocellatus.</title>
        <authorList>
            <person name="Maeda T."/>
            <person name="Takahashi S."/>
            <person name="Yoshida T."/>
            <person name="Shimamura S."/>
            <person name="Takaki Y."/>
            <person name="Nagai Y."/>
            <person name="Toyoda A."/>
            <person name="Suzuki Y."/>
            <person name="Arimoto A."/>
            <person name="Ishii H."/>
            <person name="Satoh N."/>
            <person name="Nishiyama T."/>
            <person name="Hasebe M."/>
            <person name="Maruyama T."/>
            <person name="Minagawa J."/>
            <person name="Obokata J."/>
            <person name="Shigenobu S."/>
        </authorList>
    </citation>
    <scope>NUCLEOTIDE SEQUENCE [LARGE SCALE GENOMIC DNA]</scope>
</reference>
<proteinExistence type="predicted"/>
<keyword evidence="3" id="KW-1185">Reference proteome</keyword>
<name>A0AAV4AHW8_9GAST</name>
<comment type="caution">
    <text evidence="2">The sequence shown here is derived from an EMBL/GenBank/DDBJ whole genome shotgun (WGS) entry which is preliminary data.</text>
</comment>
<evidence type="ECO:0000313" key="2">
    <source>
        <dbReference type="EMBL" id="GFO06935.1"/>
    </source>
</evidence>
<keyword evidence="1" id="KW-1133">Transmembrane helix</keyword>
<organism evidence="2 3">
    <name type="scientific">Plakobranchus ocellatus</name>
    <dbReference type="NCBI Taxonomy" id="259542"/>
    <lineage>
        <taxon>Eukaryota</taxon>
        <taxon>Metazoa</taxon>
        <taxon>Spiralia</taxon>
        <taxon>Lophotrochozoa</taxon>
        <taxon>Mollusca</taxon>
        <taxon>Gastropoda</taxon>
        <taxon>Heterobranchia</taxon>
        <taxon>Euthyneura</taxon>
        <taxon>Panpulmonata</taxon>
        <taxon>Sacoglossa</taxon>
        <taxon>Placobranchoidea</taxon>
        <taxon>Plakobranchidae</taxon>
        <taxon>Plakobranchus</taxon>
    </lineage>
</organism>
<dbReference type="EMBL" id="BLXT01003828">
    <property type="protein sequence ID" value="GFO06935.1"/>
    <property type="molecule type" value="Genomic_DNA"/>
</dbReference>
<dbReference type="Proteomes" id="UP000735302">
    <property type="component" value="Unassembled WGS sequence"/>
</dbReference>
<gene>
    <name evidence="2" type="ORF">PoB_003344000</name>
</gene>
<evidence type="ECO:0000313" key="3">
    <source>
        <dbReference type="Proteomes" id="UP000735302"/>
    </source>
</evidence>
<feature type="transmembrane region" description="Helical" evidence="1">
    <location>
        <begin position="69"/>
        <end position="92"/>
    </location>
</feature>
<accession>A0AAV4AHW8</accession>
<protein>
    <recommendedName>
        <fullName evidence="4">G-protein coupled receptors family 1 profile domain-containing protein</fullName>
    </recommendedName>
</protein>